<protein>
    <recommendedName>
        <fullName evidence="2">EGF-like domain-containing protein</fullName>
    </recommendedName>
</protein>
<sequence length="127" mass="13979">MTQHHAPTVTSNIYLDMLQLYAVPQFPEGVIFQQNGTPPHYGSIVPKSCSSNSDCFHGGNCTKNGTCSCPTGTNGTLCENAVECIKHPEMCGNGTDVKCVFNVKTKYTMCQCDDKKKMFNHFDERCA</sequence>
<dbReference type="OrthoDB" id="10024116at2759"/>
<evidence type="ECO:0000313" key="4">
    <source>
        <dbReference type="Proteomes" id="UP000499080"/>
    </source>
</evidence>
<evidence type="ECO:0000256" key="1">
    <source>
        <dbReference type="PROSITE-ProRule" id="PRU00076"/>
    </source>
</evidence>
<dbReference type="PROSITE" id="PS00022">
    <property type="entry name" value="EGF_1"/>
    <property type="match status" value="1"/>
</dbReference>
<dbReference type="Proteomes" id="UP000499080">
    <property type="component" value="Unassembled WGS sequence"/>
</dbReference>
<reference evidence="3 4" key="1">
    <citation type="journal article" date="2019" name="Sci. Rep.">
        <title>Orb-weaving spider Araneus ventricosus genome elucidates the spidroin gene catalogue.</title>
        <authorList>
            <person name="Kono N."/>
            <person name="Nakamura H."/>
            <person name="Ohtoshi R."/>
            <person name="Moran D.A.P."/>
            <person name="Shinohara A."/>
            <person name="Yoshida Y."/>
            <person name="Fujiwara M."/>
            <person name="Mori M."/>
            <person name="Tomita M."/>
            <person name="Arakawa K."/>
        </authorList>
    </citation>
    <scope>NUCLEOTIDE SEQUENCE [LARGE SCALE GENOMIC DNA]</scope>
</reference>
<comment type="caution">
    <text evidence="1">Lacks conserved residue(s) required for the propagation of feature annotation.</text>
</comment>
<dbReference type="InterPro" id="IPR000742">
    <property type="entry name" value="EGF"/>
</dbReference>
<evidence type="ECO:0000313" key="3">
    <source>
        <dbReference type="EMBL" id="GBN82616.1"/>
    </source>
</evidence>
<organism evidence="3 4">
    <name type="scientific">Araneus ventricosus</name>
    <name type="common">Orbweaver spider</name>
    <name type="synonym">Epeira ventricosa</name>
    <dbReference type="NCBI Taxonomy" id="182803"/>
    <lineage>
        <taxon>Eukaryota</taxon>
        <taxon>Metazoa</taxon>
        <taxon>Ecdysozoa</taxon>
        <taxon>Arthropoda</taxon>
        <taxon>Chelicerata</taxon>
        <taxon>Arachnida</taxon>
        <taxon>Araneae</taxon>
        <taxon>Araneomorphae</taxon>
        <taxon>Entelegynae</taxon>
        <taxon>Araneoidea</taxon>
        <taxon>Araneidae</taxon>
        <taxon>Araneus</taxon>
    </lineage>
</organism>
<name>A0A4Y2S4U3_ARAVE</name>
<accession>A0A4Y2S4U3</accession>
<evidence type="ECO:0000259" key="2">
    <source>
        <dbReference type="PROSITE" id="PS50026"/>
    </source>
</evidence>
<dbReference type="AlphaFoldDB" id="A0A4Y2S4U3"/>
<feature type="disulfide bond" evidence="1">
    <location>
        <begin position="69"/>
        <end position="78"/>
    </location>
</feature>
<feature type="domain" description="EGF-like" evidence="2">
    <location>
        <begin position="45"/>
        <end position="79"/>
    </location>
</feature>
<gene>
    <name evidence="3" type="ORF">AVEN_7121_1</name>
</gene>
<comment type="caution">
    <text evidence="3">The sequence shown here is derived from an EMBL/GenBank/DDBJ whole genome shotgun (WGS) entry which is preliminary data.</text>
</comment>
<dbReference type="PROSITE" id="PS50026">
    <property type="entry name" value="EGF_3"/>
    <property type="match status" value="1"/>
</dbReference>
<feature type="non-terminal residue" evidence="3">
    <location>
        <position position="127"/>
    </location>
</feature>
<keyword evidence="1" id="KW-0245">EGF-like domain</keyword>
<keyword evidence="1" id="KW-1015">Disulfide bond</keyword>
<proteinExistence type="predicted"/>
<dbReference type="EMBL" id="BGPR01149597">
    <property type="protein sequence ID" value="GBN82616.1"/>
    <property type="molecule type" value="Genomic_DNA"/>
</dbReference>
<keyword evidence="4" id="KW-1185">Reference proteome</keyword>